<sequence length="156" mass="17620">MTSRIATKSAAETQKIARILAGELKPHAHGAVVVALEGDLGAGKTTFTQGFARALGIKENVLSPTFVLMKIYDLKQEARSKKQGFKYLVHIDCYRIHNPKDILHLGMKDILKDRDAIVLIEWADRIKKILPRDTIRIRFAHGAKQHERRMRIEAVA</sequence>
<evidence type="ECO:0000256" key="10">
    <source>
        <dbReference type="ARBA" id="ARBA00032441"/>
    </source>
</evidence>
<dbReference type="InterPro" id="IPR003442">
    <property type="entry name" value="T6A_TsaE"/>
</dbReference>
<proteinExistence type="inferred from homology"/>
<evidence type="ECO:0000256" key="4">
    <source>
        <dbReference type="ARBA" id="ARBA00022490"/>
    </source>
</evidence>
<comment type="subcellular location">
    <subcellularLocation>
        <location evidence="1">Cytoplasm</location>
    </subcellularLocation>
</comment>
<dbReference type="Gene3D" id="3.40.50.300">
    <property type="entry name" value="P-loop containing nucleotide triphosphate hydrolases"/>
    <property type="match status" value="1"/>
</dbReference>
<evidence type="ECO:0000256" key="1">
    <source>
        <dbReference type="ARBA" id="ARBA00004496"/>
    </source>
</evidence>
<dbReference type="GO" id="GO:0016740">
    <property type="term" value="F:transferase activity"/>
    <property type="evidence" value="ECO:0007669"/>
    <property type="project" value="UniProtKB-KW"/>
</dbReference>
<protein>
    <recommendedName>
        <fullName evidence="3">tRNA threonylcarbamoyladenosine biosynthesis protein TsaE</fullName>
    </recommendedName>
    <alternativeName>
        <fullName evidence="10">t(6)A37 threonylcarbamoyladenosine biosynthesis protein TsaE</fullName>
    </alternativeName>
</protein>
<gene>
    <name evidence="11" type="ORF">A3J58_03550</name>
</gene>
<dbReference type="NCBIfam" id="TIGR00150">
    <property type="entry name" value="T6A_YjeE"/>
    <property type="match status" value="1"/>
</dbReference>
<keyword evidence="6" id="KW-0479">Metal-binding</keyword>
<reference evidence="11 12" key="1">
    <citation type="journal article" date="2016" name="Nat. Commun.">
        <title>Thousands of microbial genomes shed light on interconnected biogeochemical processes in an aquifer system.</title>
        <authorList>
            <person name="Anantharaman K."/>
            <person name="Brown C.T."/>
            <person name="Hug L.A."/>
            <person name="Sharon I."/>
            <person name="Castelle C.J."/>
            <person name="Probst A.J."/>
            <person name="Thomas B.C."/>
            <person name="Singh A."/>
            <person name="Wilkins M.J."/>
            <person name="Karaoz U."/>
            <person name="Brodie E.L."/>
            <person name="Williams K.H."/>
            <person name="Hubbard S.S."/>
            <person name="Banfield J.F."/>
        </authorList>
    </citation>
    <scope>NUCLEOTIDE SEQUENCE [LARGE SCALE GENOMIC DNA]</scope>
</reference>
<dbReference type="AlphaFoldDB" id="A0A1G2KVI4"/>
<organism evidence="11 12">
    <name type="scientific">Candidatus Sungbacteria bacterium RIFCSPHIGHO2_02_FULL_52_23</name>
    <dbReference type="NCBI Taxonomy" id="1802274"/>
    <lineage>
        <taxon>Bacteria</taxon>
        <taxon>Candidatus Sungiibacteriota</taxon>
    </lineage>
</organism>
<dbReference type="STRING" id="1802274.A3J58_03550"/>
<dbReference type="SUPFAM" id="SSF52540">
    <property type="entry name" value="P-loop containing nucleoside triphosphate hydrolases"/>
    <property type="match status" value="1"/>
</dbReference>
<dbReference type="GO" id="GO:0046872">
    <property type="term" value="F:metal ion binding"/>
    <property type="evidence" value="ECO:0007669"/>
    <property type="project" value="UniProtKB-KW"/>
</dbReference>
<evidence type="ECO:0000256" key="8">
    <source>
        <dbReference type="ARBA" id="ARBA00022840"/>
    </source>
</evidence>
<keyword evidence="8" id="KW-0067">ATP-binding</keyword>
<comment type="caution">
    <text evidence="11">The sequence shown here is derived from an EMBL/GenBank/DDBJ whole genome shotgun (WGS) entry which is preliminary data.</text>
</comment>
<evidence type="ECO:0000313" key="11">
    <source>
        <dbReference type="EMBL" id="OHA03445.1"/>
    </source>
</evidence>
<evidence type="ECO:0000256" key="9">
    <source>
        <dbReference type="ARBA" id="ARBA00022842"/>
    </source>
</evidence>
<keyword evidence="4" id="KW-0963">Cytoplasm</keyword>
<evidence type="ECO:0000256" key="6">
    <source>
        <dbReference type="ARBA" id="ARBA00022723"/>
    </source>
</evidence>
<dbReference type="GO" id="GO:0005524">
    <property type="term" value="F:ATP binding"/>
    <property type="evidence" value="ECO:0007669"/>
    <property type="project" value="UniProtKB-KW"/>
</dbReference>
<dbReference type="PANTHER" id="PTHR33540">
    <property type="entry name" value="TRNA THREONYLCARBAMOYLADENOSINE BIOSYNTHESIS PROTEIN TSAE"/>
    <property type="match status" value="1"/>
</dbReference>
<name>A0A1G2KVI4_9BACT</name>
<accession>A0A1G2KVI4</accession>
<keyword evidence="7" id="KW-0547">Nucleotide-binding</keyword>
<evidence type="ECO:0000256" key="3">
    <source>
        <dbReference type="ARBA" id="ARBA00019010"/>
    </source>
</evidence>
<dbReference type="GO" id="GO:0002949">
    <property type="term" value="P:tRNA threonylcarbamoyladenosine modification"/>
    <property type="evidence" value="ECO:0007669"/>
    <property type="project" value="InterPro"/>
</dbReference>
<dbReference type="PANTHER" id="PTHR33540:SF2">
    <property type="entry name" value="TRNA THREONYLCARBAMOYLADENOSINE BIOSYNTHESIS PROTEIN TSAE"/>
    <property type="match status" value="1"/>
</dbReference>
<keyword evidence="5" id="KW-0819">tRNA processing</keyword>
<evidence type="ECO:0000256" key="2">
    <source>
        <dbReference type="ARBA" id="ARBA00007599"/>
    </source>
</evidence>
<dbReference type="EMBL" id="MHQM01000026">
    <property type="protein sequence ID" value="OHA03445.1"/>
    <property type="molecule type" value="Genomic_DNA"/>
</dbReference>
<dbReference type="Pfam" id="PF02367">
    <property type="entry name" value="TsaE"/>
    <property type="match status" value="1"/>
</dbReference>
<evidence type="ECO:0000313" key="12">
    <source>
        <dbReference type="Proteomes" id="UP000178510"/>
    </source>
</evidence>
<dbReference type="GO" id="GO:0005737">
    <property type="term" value="C:cytoplasm"/>
    <property type="evidence" value="ECO:0007669"/>
    <property type="project" value="UniProtKB-SubCell"/>
</dbReference>
<evidence type="ECO:0000256" key="5">
    <source>
        <dbReference type="ARBA" id="ARBA00022694"/>
    </source>
</evidence>
<keyword evidence="9" id="KW-0460">Magnesium</keyword>
<dbReference type="Proteomes" id="UP000178510">
    <property type="component" value="Unassembled WGS sequence"/>
</dbReference>
<keyword evidence="11" id="KW-0808">Transferase</keyword>
<dbReference type="InterPro" id="IPR027417">
    <property type="entry name" value="P-loop_NTPase"/>
</dbReference>
<comment type="similarity">
    <text evidence="2">Belongs to the TsaE family.</text>
</comment>
<evidence type="ECO:0000256" key="7">
    <source>
        <dbReference type="ARBA" id="ARBA00022741"/>
    </source>
</evidence>